<evidence type="ECO:0000256" key="3">
    <source>
        <dbReference type="PIRSR" id="PIRSR610122-1"/>
    </source>
</evidence>
<evidence type="ECO:0000313" key="8">
    <source>
        <dbReference type="EMBL" id="KAI1728094.1"/>
    </source>
</evidence>
<dbReference type="PANTHER" id="PTHR43323:SF2">
    <property type="entry name" value="HYDROXYMETHYLGLUTARYL-COA SYNTHASE"/>
    <property type="match status" value="1"/>
</dbReference>
<feature type="binding site" evidence="4">
    <location>
        <position position="209"/>
    </location>
    <ligand>
        <name>CoA</name>
        <dbReference type="ChEBI" id="CHEBI:57287"/>
    </ligand>
</feature>
<dbReference type="InterPro" id="IPR013746">
    <property type="entry name" value="HMG_CoA_synt_C_dom"/>
</dbReference>
<dbReference type="EC" id="2.3.3.10" evidence="5"/>
<dbReference type="CDD" id="cd00827">
    <property type="entry name" value="init_cond_enzymes"/>
    <property type="match status" value="1"/>
</dbReference>
<comment type="similarity">
    <text evidence="1 5">Belongs to the thiolase-like superfamily. HMG-CoA synthase family.</text>
</comment>
<feature type="domain" description="Hydroxymethylglutaryl-coenzyme A synthase N-terminal" evidence="6">
    <location>
        <begin position="2"/>
        <end position="172"/>
    </location>
</feature>
<dbReference type="PANTHER" id="PTHR43323">
    <property type="entry name" value="3-HYDROXY-3-METHYLGLUTARYL COENZYME A SYNTHASE"/>
    <property type="match status" value="1"/>
</dbReference>
<dbReference type="GO" id="GO:0006084">
    <property type="term" value="P:acetyl-CoA metabolic process"/>
    <property type="evidence" value="ECO:0007669"/>
    <property type="project" value="InterPro"/>
</dbReference>
<comment type="pathway">
    <text evidence="5">Metabolic intermediate biosynthesis; (R)-mevalonate biosynthesis; (R)-mevalonate from acetyl-CoA: step 2/3.</text>
</comment>
<evidence type="ECO:0000259" key="7">
    <source>
        <dbReference type="Pfam" id="PF08540"/>
    </source>
</evidence>
<evidence type="ECO:0000259" key="6">
    <source>
        <dbReference type="Pfam" id="PF01154"/>
    </source>
</evidence>
<comment type="caution">
    <text evidence="8">The sequence shown here is derived from an EMBL/GenBank/DDBJ whole genome shotgun (WGS) entry which is preliminary data.</text>
</comment>
<organism evidence="8 9">
    <name type="scientific">Ditylenchus destructor</name>
    <dbReference type="NCBI Taxonomy" id="166010"/>
    <lineage>
        <taxon>Eukaryota</taxon>
        <taxon>Metazoa</taxon>
        <taxon>Ecdysozoa</taxon>
        <taxon>Nematoda</taxon>
        <taxon>Chromadorea</taxon>
        <taxon>Rhabditida</taxon>
        <taxon>Tylenchina</taxon>
        <taxon>Tylenchomorpha</taxon>
        <taxon>Sphaerularioidea</taxon>
        <taxon>Anguinidae</taxon>
        <taxon>Anguininae</taxon>
        <taxon>Ditylenchus</taxon>
    </lineage>
</organism>
<keyword evidence="5" id="KW-0752">Steroid biosynthesis</keyword>
<comment type="catalytic activity">
    <reaction evidence="5">
        <text>acetoacetyl-CoA + acetyl-CoA + H2O = (3S)-3-hydroxy-3-methylglutaryl-CoA + CoA + H(+)</text>
        <dbReference type="Rhea" id="RHEA:10188"/>
        <dbReference type="ChEBI" id="CHEBI:15377"/>
        <dbReference type="ChEBI" id="CHEBI:15378"/>
        <dbReference type="ChEBI" id="CHEBI:43074"/>
        <dbReference type="ChEBI" id="CHEBI:57286"/>
        <dbReference type="ChEBI" id="CHEBI:57287"/>
        <dbReference type="ChEBI" id="CHEBI:57288"/>
        <dbReference type="EC" id="2.3.3.10"/>
    </reaction>
</comment>
<dbReference type="SUPFAM" id="SSF53901">
    <property type="entry name" value="Thiolase-like"/>
    <property type="match status" value="2"/>
</dbReference>
<keyword evidence="2 5" id="KW-0808">Transferase</keyword>
<dbReference type="Gene3D" id="3.40.47.10">
    <property type="match status" value="1"/>
</dbReference>
<comment type="function">
    <text evidence="5">Catalyzes the condensation of acetyl-CoA with acetoacetyl-CoA to form HMG-CoA.</text>
</comment>
<dbReference type="AlphaFoldDB" id="A0AAD4NK82"/>
<accession>A0AAD4NK82</accession>
<dbReference type="GO" id="GO:0010142">
    <property type="term" value="P:farnesyl diphosphate biosynthetic process, mevalonate pathway"/>
    <property type="evidence" value="ECO:0007669"/>
    <property type="project" value="InterPro"/>
</dbReference>
<protein>
    <recommendedName>
        <fullName evidence="5">Hydroxymethylglutaryl-CoA synthase</fullName>
        <shortName evidence="5">HMG-CoA synthase</shortName>
        <ecNumber evidence="5">2.3.3.10</ecNumber>
    </recommendedName>
    <alternativeName>
        <fullName evidence="5">3-hydroxy-3-methylglutaryl coenzyme A synthase</fullName>
    </alternativeName>
</protein>
<dbReference type="NCBIfam" id="TIGR01833">
    <property type="entry name" value="HMG-CoA-S_euk"/>
    <property type="match status" value="1"/>
</dbReference>
<evidence type="ECO:0000256" key="2">
    <source>
        <dbReference type="ARBA" id="ARBA00022679"/>
    </source>
</evidence>
<dbReference type="InterPro" id="IPR013528">
    <property type="entry name" value="HMG_CoA_synth_N"/>
</dbReference>
<dbReference type="InterPro" id="IPR010122">
    <property type="entry name" value="HMG_CoA_synthase_euk"/>
</dbReference>
<evidence type="ECO:0000256" key="5">
    <source>
        <dbReference type="RuleBase" id="RU364071"/>
    </source>
</evidence>
<name>A0AAD4NK82_9BILA</name>
<dbReference type="InterPro" id="IPR016039">
    <property type="entry name" value="Thiolase-like"/>
</dbReference>
<reference evidence="8" key="1">
    <citation type="submission" date="2022-01" db="EMBL/GenBank/DDBJ databases">
        <title>Genome Sequence Resource for Two Populations of Ditylenchus destructor, the Migratory Endoparasitic Phytonematode.</title>
        <authorList>
            <person name="Zhang H."/>
            <person name="Lin R."/>
            <person name="Xie B."/>
        </authorList>
    </citation>
    <scope>NUCLEOTIDE SEQUENCE</scope>
    <source>
        <strain evidence="8">BazhouSP</strain>
    </source>
</reference>
<dbReference type="Pfam" id="PF01154">
    <property type="entry name" value="HMG_CoA_synt_N"/>
    <property type="match status" value="1"/>
</dbReference>
<feature type="domain" description="Hydroxymethylglutaryl-coenzyme A synthase C-terminal" evidence="7">
    <location>
        <begin position="174"/>
        <end position="472"/>
    </location>
</feature>
<feature type="active site" description="Proton donor/acceptor" evidence="3">
    <location>
        <position position="247"/>
    </location>
</feature>
<dbReference type="GO" id="GO:0004421">
    <property type="term" value="F:hydroxymethylglutaryl-CoA synthase activity"/>
    <property type="evidence" value="ECO:0007669"/>
    <property type="project" value="UniProtKB-EC"/>
</dbReference>
<evidence type="ECO:0000256" key="4">
    <source>
        <dbReference type="PIRSR" id="PIRSR610122-2"/>
    </source>
</evidence>
<keyword evidence="5" id="KW-0444">Lipid biosynthesis</keyword>
<feature type="binding site" evidence="4">
    <location>
        <position position="256"/>
    </location>
    <ligand>
        <name>CoA</name>
        <dbReference type="ChEBI" id="CHEBI:57287"/>
    </ligand>
</feature>
<gene>
    <name evidence="8" type="ORF">DdX_00248</name>
</gene>
<keyword evidence="5" id="KW-0753">Steroid metabolism</keyword>
<dbReference type="GO" id="GO:0016126">
    <property type="term" value="P:sterol biosynthetic process"/>
    <property type="evidence" value="ECO:0007669"/>
    <property type="project" value="UniProtKB-KW"/>
</dbReference>
<keyword evidence="5" id="KW-0443">Lipid metabolism</keyword>
<dbReference type="Proteomes" id="UP001201812">
    <property type="component" value="Unassembled WGS sequence"/>
</dbReference>
<dbReference type="EMBL" id="JAKKPZ010000001">
    <property type="protein sequence ID" value="KAI1728094.1"/>
    <property type="molecule type" value="Genomic_DNA"/>
</dbReference>
<evidence type="ECO:0000313" key="9">
    <source>
        <dbReference type="Proteomes" id="UP001201812"/>
    </source>
</evidence>
<keyword evidence="9" id="KW-1185">Reference proteome</keyword>
<proteinExistence type="inferred from homology"/>
<evidence type="ECO:0000256" key="1">
    <source>
        <dbReference type="ARBA" id="ARBA00007061"/>
    </source>
</evidence>
<feature type="active site" description="Acyl-thioester intermediate" evidence="3">
    <location>
        <position position="114"/>
    </location>
</feature>
<feature type="active site" description="Proton donor/acceptor" evidence="3">
    <location>
        <position position="81"/>
    </location>
</feature>
<sequence length="475" mass="52883">MNVGIRALEFYFPKNYVTQRELEEYDGVSSGKYTAGLGLTEMAFCKDNEDICSIALSVTAALLENYKIDPNTIGFLEVGTETLIDKCKTVKSVVCSELLPGVRDIHGSESKCACFAGTQSIVNAVNWVRTNYALRKQNAIVICADIAVYALGPARCTGGAGAIAFLIGPDAPLVVEDELMGRCVNDVYDFYKPIGGSCSEYPAVDGHLSVKTYLNALDECYANFQYWHEKATHIKPKIKDYHAILFHAPFCRLVQKAMARLVYVDVVGSHPVKQNGLTNGHCPTESTISQKDQEALHAFSDMPLEDTYMDKEFNKTTIEVSQGLFDEKVAPNMEFNRRLGNMYTASLYAQLINLIARSPASEVTGKRILLYSYGGGCESGVFSMRFNLEKQCAKAEYEHMGEIANAALNRLDQRNERSPYVYSEAMNSREDLVRAGAPYTPVHASNGLKVDLFPDTYYLAHIDEKFHRQYKRCSC</sequence>
<dbReference type="Pfam" id="PF08540">
    <property type="entry name" value="HMG_CoA_synt_C"/>
    <property type="match status" value="1"/>
</dbReference>
<keyword evidence="5" id="KW-0756">Sterol biosynthesis</keyword>
<keyword evidence="5" id="KW-1207">Sterol metabolism</keyword>